<reference evidence="1" key="1">
    <citation type="submission" date="2020-04" db="EMBL/GenBank/DDBJ databases">
        <title>Deep metagenomics examines the oral microbiome during advanced dental caries in children, revealing novel taxa and co-occurrences with host molecules.</title>
        <authorList>
            <person name="Baker J.L."/>
            <person name="Morton J.T."/>
            <person name="Dinis M."/>
            <person name="Alvarez R."/>
            <person name="Tran N.C."/>
            <person name="Knight R."/>
            <person name="Edlund A."/>
        </authorList>
    </citation>
    <scope>NUCLEOTIDE SEQUENCE</scope>
    <source>
        <strain evidence="1">JCVI_23_bin.11</strain>
    </source>
</reference>
<proteinExistence type="predicted"/>
<gene>
    <name evidence="1" type="ORF">HXM94_00660</name>
</gene>
<sequence>MIPKTIYNKNPNFNQDLKKLESLSNSDSFVDQVIEEFVSQIRSKSHLYYQKNKVDFHYLLFWNRFNGMVKIIQTQVNSPKLPFDSDLFSYFHIMTLTTKNLSDVLFENNLLTLVEFCSEKVKDYTDFNELVPYFIRFNDLDKLQDLFRDTFKKLISETISEIYILSMESISIDNFSDSTLDKFNKKELFPIDFLSTKKQYELFWRFWTGFRTKNKDLNKVDLPILNLRKNGDYSEKSKYQFDSVIFKDDKLVEPFENYLEQMIDYSFEIIFSLDQDLISKQALINFLEFAYDRTSPERAKEIKKNLIQFEEFYTTKIIEDDLRKLDNYINKELYNYAPLAYDLKSKFWNNENSQRKILDKFLEFLQKIKGTPLNFQYKLPEFIYKEARKERLLVEGSDNITFYLKQAIKKSDAPVIYSPFFGYCIGKQELMDYFQCYIEEFESLLLSNNVLTTKEIKLEIMAIKSLKMIRFSNYELQFLDTILNLEEAW</sequence>
<dbReference type="EMBL" id="JABZRE010000001">
    <property type="protein sequence ID" value="MBF1306285.1"/>
    <property type="molecule type" value="Genomic_DNA"/>
</dbReference>
<accession>A0A930E0F7</accession>
<dbReference type="RefSeq" id="WP_278476748.1">
    <property type="nucleotide sequence ID" value="NZ_JABZRE010000001.1"/>
</dbReference>
<name>A0A930E0F7_9FIRM</name>
<comment type="caution">
    <text evidence="1">The sequence shown here is derived from an EMBL/GenBank/DDBJ whole genome shotgun (WGS) entry which is preliminary data.</text>
</comment>
<dbReference type="AlphaFoldDB" id="A0A930E0F7"/>
<evidence type="ECO:0000313" key="2">
    <source>
        <dbReference type="Proteomes" id="UP000758611"/>
    </source>
</evidence>
<protein>
    <submittedName>
        <fullName evidence="1">Uncharacterized protein</fullName>
    </submittedName>
</protein>
<organism evidence="1 2">
    <name type="scientific">Parvimonas micra</name>
    <dbReference type="NCBI Taxonomy" id="33033"/>
    <lineage>
        <taxon>Bacteria</taxon>
        <taxon>Bacillati</taxon>
        <taxon>Bacillota</taxon>
        <taxon>Tissierellia</taxon>
        <taxon>Tissierellales</taxon>
        <taxon>Peptoniphilaceae</taxon>
        <taxon>Parvimonas</taxon>
    </lineage>
</organism>
<evidence type="ECO:0000313" key="1">
    <source>
        <dbReference type="EMBL" id="MBF1306285.1"/>
    </source>
</evidence>
<dbReference type="Proteomes" id="UP000758611">
    <property type="component" value="Unassembled WGS sequence"/>
</dbReference>